<dbReference type="RefSeq" id="WP_011752613.1">
    <property type="nucleotide sequence ID" value="NC_008698.1"/>
</dbReference>
<evidence type="ECO:0000313" key="5">
    <source>
        <dbReference type="Proteomes" id="UP000000641"/>
    </source>
</evidence>
<dbReference type="InterPro" id="IPR036926">
    <property type="entry name" value="Thymidate_synth/dCMP_Mease_sf"/>
</dbReference>
<evidence type="ECO:0000259" key="3">
    <source>
        <dbReference type="Pfam" id="PF14251"/>
    </source>
</evidence>
<dbReference type="CDD" id="cd00351">
    <property type="entry name" value="TS_Pyrimidine_HMase"/>
    <property type="match status" value="1"/>
</dbReference>
<dbReference type="GeneID" id="4601288"/>
<dbReference type="Pfam" id="PF14251">
    <property type="entry name" value="PterinBD-DUF4346"/>
    <property type="match status" value="1"/>
</dbReference>
<dbReference type="AlphaFoldDB" id="A1RYR8"/>
<dbReference type="EnsemblBacteria" id="ABL78348">
    <property type="protein sequence ID" value="ABL78348"/>
    <property type="gene ID" value="Tpen_0948"/>
</dbReference>
<gene>
    <name evidence="4" type="ordered locus">Tpen_0948</name>
</gene>
<dbReference type="InterPro" id="IPR025595">
    <property type="entry name" value="PterinBD-DUF4346"/>
</dbReference>
<dbReference type="SUPFAM" id="SSF55831">
    <property type="entry name" value="Thymidylate synthase/dCMP hydroxymethylase"/>
    <property type="match status" value="1"/>
</dbReference>
<feature type="domain" description="DUF4346" evidence="3">
    <location>
        <begin position="384"/>
        <end position="458"/>
    </location>
</feature>
<dbReference type="Gene3D" id="3.30.572.10">
    <property type="entry name" value="Thymidylate synthase/dCMP hydroxymethylase domain"/>
    <property type="match status" value="1"/>
</dbReference>
<organism evidence="4 5">
    <name type="scientific">Thermofilum pendens (strain DSM 2475 / Hrk 5)</name>
    <dbReference type="NCBI Taxonomy" id="368408"/>
    <lineage>
        <taxon>Archaea</taxon>
        <taxon>Thermoproteota</taxon>
        <taxon>Thermoprotei</taxon>
        <taxon>Thermofilales</taxon>
        <taxon>Thermofilaceae</taxon>
        <taxon>Thermofilum</taxon>
    </lineage>
</organism>
<dbReference type="HOGENOM" id="CLU_042142_0_0_2"/>
<dbReference type="Pfam" id="PF00303">
    <property type="entry name" value="Thymidylat_synt"/>
    <property type="match status" value="1"/>
</dbReference>
<dbReference type="InterPro" id="IPR023451">
    <property type="entry name" value="Thymidate_synth/dCMP_Mease_dom"/>
</dbReference>
<dbReference type="KEGG" id="tpe:Tpen_0948"/>
<accession>A1RYR8</accession>
<dbReference type="eggNOG" id="arCOG03214">
    <property type="taxonomic scope" value="Archaea"/>
</dbReference>
<dbReference type="EMBL" id="CP000505">
    <property type="protein sequence ID" value="ABL78348.1"/>
    <property type="molecule type" value="Genomic_DNA"/>
</dbReference>
<name>A1RYR8_THEPD</name>
<protein>
    <submittedName>
        <fullName evidence="4">Thymidylate synthase-like protein</fullName>
    </submittedName>
</protein>
<dbReference type="eggNOG" id="arCOG05534">
    <property type="taxonomic scope" value="Archaea"/>
</dbReference>
<reference evidence="5" key="1">
    <citation type="journal article" date="2008" name="J. Bacteriol.">
        <title>Genome sequence of Thermofilum pendens reveals an exceptional loss of biosynthetic pathways without genome reduction.</title>
        <authorList>
            <person name="Anderson I."/>
            <person name="Rodriguez J."/>
            <person name="Susanti D."/>
            <person name="Porat I."/>
            <person name="Reich C."/>
            <person name="Ulrich L.E."/>
            <person name="Elkins J.G."/>
            <person name="Mavromatis K."/>
            <person name="Lykidis A."/>
            <person name="Kim E."/>
            <person name="Thompson L.S."/>
            <person name="Nolan M."/>
            <person name="Land M."/>
            <person name="Copeland A."/>
            <person name="Lapidus A."/>
            <person name="Lucas S."/>
            <person name="Detter C."/>
            <person name="Zhulin I.B."/>
            <person name="Olsen G.J."/>
            <person name="Whitman W."/>
            <person name="Mukhopadhyay B."/>
            <person name="Bristow J."/>
            <person name="Kyrpides N."/>
        </authorList>
    </citation>
    <scope>NUCLEOTIDE SEQUENCE [LARGE SCALE GENOMIC DNA]</scope>
    <source>
        <strain evidence="5">DSM 2475 / Hrk 5</strain>
    </source>
</reference>
<keyword evidence="1" id="KW-0808">Transferase</keyword>
<dbReference type="eggNOG" id="arCOG01978">
    <property type="taxonomic scope" value="Archaea"/>
</dbReference>
<keyword evidence="5" id="KW-1185">Reference proteome</keyword>
<dbReference type="Proteomes" id="UP000000641">
    <property type="component" value="Chromosome"/>
</dbReference>
<evidence type="ECO:0000259" key="2">
    <source>
        <dbReference type="Pfam" id="PF00303"/>
    </source>
</evidence>
<dbReference type="STRING" id="368408.Tpen_0948"/>
<proteinExistence type="predicted"/>
<evidence type="ECO:0000313" key="4">
    <source>
        <dbReference type="EMBL" id="ABL78348.1"/>
    </source>
</evidence>
<sequence length="460" mass="51614">MRKDVEIVNTASNVAVVTLWTKKEVVVERLEKLGVLGKVYAVGTLYTKYGVNYLLHTLSTTPQVDVLVVFGADLMGSGEALVKLFKGEVDEGLKLLWSLEELKPLLSSVRVVDLREAFKRGDWGALARAIEENYRPGARRPAAPLRMEEVELESWPLQVAGLYVQETSLFRAWVKLVDAVMTWGFVKGSEYGERQRQLLGAVVVLDASQPLDERVYRYFPREDFERQAKSILEGEEGAVYSYGDRLRRHREAGDQVRRIVERLASSPDTRRAIALTWDFATDTNSQDPPCLVAVQGDLSGDTYNQVAFFRSHDAYAAWPLNAYGLLALMRRVAGELSERTGRAVKPGWLVVYSSSLHVYEHDWGRALRLVQENAAEARGAFVPDNKGNFLVRVEGGRIVAELRTPDGRLYRRYEGGSASEVLRQVGLDALMPGHAAYLSRELYRAEKALREGGEYVQDAV</sequence>
<dbReference type="OrthoDB" id="50118at2157"/>
<evidence type="ECO:0000256" key="1">
    <source>
        <dbReference type="ARBA" id="ARBA00022679"/>
    </source>
</evidence>
<feature type="domain" description="Thymidylate synthase/dCMP hydroxymethylase" evidence="2">
    <location>
        <begin position="234"/>
        <end position="369"/>
    </location>
</feature>
<dbReference type="GO" id="GO:0016740">
    <property type="term" value="F:transferase activity"/>
    <property type="evidence" value="ECO:0007669"/>
    <property type="project" value="UniProtKB-KW"/>
</dbReference>